<dbReference type="SMART" id="SM00530">
    <property type="entry name" value="HTH_XRE"/>
    <property type="match status" value="1"/>
</dbReference>
<proteinExistence type="predicted"/>
<dbReference type="Gene3D" id="1.10.260.40">
    <property type="entry name" value="lambda repressor-like DNA-binding domains"/>
    <property type="match status" value="1"/>
</dbReference>
<dbReference type="Pfam" id="PF01381">
    <property type="entry name" value="HTH_3"/>
    <property type="match status" value="1"/>
</dbReference>
<dbReference type="SUPFAM" id="SSF47413">
    <property type="entry name" value="lambda repressor-like DNA-binding domains"/>
    <property type="match status" value="1"/>
</dbReference>
<dbReference type="RefSeq" id="WP_152080044.1">
    <property type="nucleotide sequence ID" value="NZ_AP021853.1"/>
</dbReference>
<dbReference type="InterPro" id="IPR010982">
    <property type="entry name" value="Lambda_DNA-bd_dom_sf"/>
</dbReference>
<dbReference type="Proteomes" id="UP000326951">
    <property type="component" value="Chromosome"/>
</dbReference>
<dbReference type="InterPro" id="IPR001387">
    <property type="entry name" value="Cro/C1-type_HTH"/>
</dbReference>
<reference evidence="2 3" key="1">
    <citation type="submission" date="2019-09" db="EMBL/GenBank/DDBJ databases">
        <title>Complete genome sequence of Sporolactobacillus terrae 70-3.</title>
        <authorList>
            <person name="Tanaka N."/>
            <person name="Shiwa Y."/>
            <person name="Fujita N."/>
            <person name="Tanasupawat S."/>
        </authorList>
    </citation>
    <scope>NUCLEOTIDE SEQUENCE [LARGE SCALE GENOMIC DNA]</scope>
    <source>
        <strain evidence="2 3">70-3</strain>
    </source>
</reference>
<sequence>MEQDASIAVKSTFLREYLEKKNISDSQLADLIGVANSTVNRILNGKRNPGSKFISGILTAFPDLKFEQLFYCADELPKGNKEQEAL</sequence>
<accession>A0A5K7WSK2</accession>
<dbReference type="EMBL" id="AP021853">
    <property type="protein sequence ID" value="BBN97455.1"/>
    <property type="molecule type" value="Genomic_DNA"/>
</dbReference>
<gene>
    <name evidence="2" type="ORF">St703_01600</name>
</gene>
<organism evidence="2 3">
    <name type="scientific">Sporolactobacillus terrae</name>
    <dbReference type="NCBI Taxonomy" id="269673"/>
    <lineage>
        <taxon>Bacteria</taxon>
        <taxon>Bacillati</taxon>
        <taxon>Bacillota</taxon>
        <taxon>Bacilli</taxon>
        <taxon>Bacillales</taxon>
        <taxon>Sporolactobacillaceae</taxon>
        <taxon>Sporolactobacillus</taxon>
    </lineage>
</organism>
<protein>
    <recommendedName>
        <fullName evidence="1">HTH cro/C1-type domain-containing protein</fullName>
    </recommendedName>
</protein>
<evidence type="ECO:0000313" key="2">
    <source>
        <dbReference type="EMBL" id="BBN97455.1"/>
    </source>
</evidence>
<dbReference type="CDD" id="cd00093">
    <property type="entry name" value="HTH_XRE"/>
    <property type="match status" value="1"/>
</dbReference>
<evidence type="ECO:0000259" key="1">
    <source>
        <dbReference type="PROSITE" id="PS50943"/>
    </source>
</evidence>
<feature type="domain" description="HTH cro/C1-type" evidence="1">
    <location>
        <begin position="14"/>
        <end position="69"/>
    </location>
</feature>
<name>A0A5K7WSK2_9BACL</name>
<evidence type="ECO:0000313" key="3">
    <source>
        <dbReference type="Proteomes" id="UP000326951"/>
    </source>
</evidence>
<dbReference type="PROSITE" id="PS50943">
    <property type="entry name" value="HTH_CROC1"/>
    <property type="match status" value="1"/>
</dbReference>
<dbReference type="GO" id="GO:0003677">
    <property type="term" value="F:DNA binding"/>
    <property type="evidence" value="ECO:0007669"/>
    <property type="project" value="InterPro"/>
</dbReference>
<dbReference type="AlphaFoldDB" id="A0A5K7WSK2"/>